<organism evidence="2 3">
    <name type="scientific">Portunus trituberculatus</name>
    <name type="common">Swimming crab</name>
    <name type="synonym">Neptunus trituberculatus</name>
    <dbReference type="NCBI Taxonomy" id="210409"/>
    <lineage>
        <taxon>Eukaryota</taxon>
        <taxon>Metazoa</taxon>
        <taxon>Ecdysozoa</taxon>
        <taxon>Arthropoda</taxon>
        <taxon>Crustacea</taxon>
        <taxon>Multicrustacea</taxon>
        <taxon>Malacostraca</taxon>
        <taxon>Eumalacostraca</taxon>
        <taxon>Eucarida</taxon>
        <taxon>Decapoda</taxon>
        <taxon>Pleocyemata</taxon>
        <taxon>Brachyura</taxon>
        <taxon>Eubrachyura</taxon>
        <taxon>Portunoidea</taxon>
        <taxon>Portunidae</taxon>
        <taxon>Portuninae</taxon>
        <taxon>Portunus</taxon>
    </lineage>
</organism>
<feature type="region of interest" description="Disordered" evidence="1">
    <location>
        <begin position="1"/>
        <end position="23"/>
    </location>
</feature>
<keyword evidence="3" id="KW-1185">Reference proteome</keyword>
<feature type="compositionally biased region" description="Basic and acidic residues" evidence="1">
    <location>
        <begin position="1"/>
        <end position="10"/>
    </location>
</feature>
<proteinExistence type="predicted"/>
<evidence type="ECO:0000313" key="3">
    <source>
        <dbReference type="Proteomes" id="UP000324222"/>
    </source>
</evidence>
<dbReference type="EMBL" id="VSRR010003206">
    <property type="protein sequence ID" value="MPC35125.1"/>
    <property type="molecule type" value="Genomic_DNA"/>
</dbReference>
<accession>A0A5B7EP10</accession>
<evidence type="ECO:0000256" key="1">
    <source>
        <dbReference type="SAM" id="MobiDB-lite"/>
    </source>
</evidence>
<protein>
    <submittedName>
        <fullName evidence="2">Uncharacterized protein</fullName>
    </submittedName>
</protein>
<feature type="compositionally biased region" description="Pro residues" evidence="1">
    <location>
        <begin position="182"/>
        <end position="193"/>
    </location>
</feature>
<dbReference type="AlphaFoldDB" id="A0A5B7EP10"/>
<evidence type="ECO:0000313" key="2">
    <source>
        <dbReference type="EMBL" id="MPC35125.1"/>
    </source>
</evidence>
<dbReference type="Proteomes" id="UP000324222">
    <property type="component" value="Unassembled WGS sequence"/>
</dbReference>
<gene>
    <name evidence="2" type="ORF">E2C01_028540</name>
</gene>
<name>A0A5B7EP10_PORTR</name>
<sequence>MSDSLPRDNKANSSSAKEARAVKSRSLVELKAAFLVVAGGGPDSSRPAAGAAPLATAAACSRRDGDAEAQPVYLATSPHSLHSPRTPQPSHAGLHLLPTPQDCTASLCKALLLPHIGLHRLSTSQDSTFSTHRTPNFPYTGSHLPTSQKLISPALPLLHPFLPLPQDSPYHLQNSTFSPHRASPPPPPPPYPHIPPPLFFRTREHFISSSSPHLRVSPPAHAMAR</sequence>
<comment type="caution">
    <text evidence="2">The sequence shown here is derived from an EMBL/GenBank/DDBJ whole genome shotgun (WGS) entry which is preliminary data.</text>
</comment>
<reference evidence="2 3" key="1">
    <citation type="submission" date="2019-05" db="EMBL/GenBank/DDBJ databases">
        <title>Another draft genome of Portunus trituberculatus and its Hox gene families provides insights of decapod evolution.</title>
        <authorList>
            <person name="Jeong J.-H."/>
            <person name="Song I."/>
            <person name="Kim S."/>
            <person name="Choi T."/>
            <person name="Kim D."/>
            <person name="Ryu S."/>
            <person name="Kim W."/>
        </authorList>
    </citation>
    <scope>NUCLEOTIDE SEQUENCE [LARGE SCALE GENOMIC DNA]</scope>
    <source>
        <tissue evidence="2">Muscle</tissue>
    </source>
</reference>
<feature type="region of interest" description="Disordered" evidence="1">
    <location>
        <begin position="169"/>
        <end position="193"/>
    </location>
</feature>